<dbReference type="CDD" id="cd03468">
    <property type="entry name" value="PolY_like"/>
    <property type="match status" value="1"/>
</dbReference>
<accession>A0A371Z3J0</accession>
<dbReference type="AlphaFoldDB" id="A0A371Z3J0"/>
<keyword evidence="5" id="KW-1185">Reference proteome</keyword>
<evidence type="ECO:0000313" key="4">
    <source>
        <dbReference type="EMBL" id="RFD21062.1"/>
    </source>
</evidence>
<gene>
    <name evidence="4" type="ORF">DY926_02815</name>
</gene>
<dbReference type="PANTHER" id="PTHR35369">
    <property type="entry name" value="BLR3025 PROTEIN-RELATED"/>
    <property type="match status" value="1"/>
</dbReference>
<dbReference type="InterPro" id="IPR050356">
    <property type="entry name" value="SulA_CellDiv_inhibitor"/>
</dbReference>
<reference evidence="4 5" key="1">
    <citation type="submission" date="2018-08" db="EMBL/GenBank/DDBJ databases">
        <title>Komagataeibacter sp. AV 382.</title>
        <authorList>
            <person name="Skraban J."/>
            <person name="Trcek J."/>
        </authorList>
    </citation>
    <scope>NUCLEOTIDE SEQUENCE [LARGE SCALE GENOMIC DNA]</scope>
    <source>
        <strain evidence="4 5">AV 382</strain>
    </source>
</reference>
<name>A0A371Z3J0_9PROT</name>
<dbReference type="Gene3D" id="3.30.70.270">
    <property type="match status" value="1"/>
</dbReference>
<dbReference type="InterPro" id="IPR001126">
    <property type="entry name" value="UmuC"/>
</dbReference>
<protein>
    <submittedName>
        <fullName evidence="4">DNA polymerase Y family protein</fullName>
    </submittedName>
</protein>
<dbReference type="Pfam" id="PF00817">
    <property type="entry name" value="IMS"/>
    <property type="match status" value="1"/>
</dbReference>
<keyword evidence="2" id="KW-0227">DNA damage</keyword>
<dbReference type="GO" id="GO:0006281">
    <property type="term" value="P:DNA repair"/>
    <property type="evidence" value="ECO:0007669"/>
    <property type="project" value="InterPro"/>
</dbReference>
<evidence type="ECO:0000259" key="3">
    <source>
        <dbReference type="Pfam" id="PF00817"/>
    </source>
</evidence>
<sequence>MRRIISLWFPHWPTDRLRRHGFHDLPASRPLVTRSHDGRRDMISAVDQAAVTAGISPGLPLAQAQALVPDLSVAPADPEGDASALSRLAEWCLWCAPLTSAADPDGIWIDATGCAHLHGGETSMLTALLARLSATGLTVRGAMADTPGCAWAVARFGTDMATVVPEQQHKTALDPLPVAALRLDAATRRGLLQLGLEQVRQLREAPRAPLARRFGKNLIHRLDQALGLMPEPIRPVLPRDMIQDRRSFVEPISTAEAIATVI</sequence>
<proteinExistence type="inferred from homology"/>
<feature type="domain" description="UmuC" evidence="3">
    <location>
        <begin position="25"/>
        <end position="153"/>
    </location>
</feature>
<dbReference type="EMBL" id="QUWV01000023">
    <property type="protein sequence ID" value="RFD21062.1"/>
    <property type="molecule type" value="Genomic_DNA"/>
</dbReference>
<organism evidence="4 5">
    <name type="scientific">Komagataeibacter melaceti</name>
    <dbReference type="NCBI Taxonomy" id="2766577"/>
    <lineage>
        <taxon>Bacteria</taxon>
        <taxon>Pseudomonadati</taxon>
        <taxon>Pseudomonadota</taxon>
        <taxon>Alphaproteobacteria</taxon>
        <taxon>Acetobacterales</taxon>
        <taxon>Acetobacteraceae</taxon>
        <taxon>Komagataeibacter</taxon>
    </lineage>
</organism>
<comment type="caution">
    <text evidence="4">The sequence shown here is derived from an EMBL/GenBank/DDBJ whole genome shotgun (WGS) entry which is preliminary data.</text>
</comment>
<comment type="similarity">
    <text evidence="1">Belongs to the DNA polymerase type-Y family.</text>
</comment>
<dbReference type="Proteomes" id="UP000262371">
    <property type="component" value="Unassembled WGS sequence"/>
</dbReference>
<dbReference type="InterPro" id="IPR043128">
    <property type="entry name" value="Rev_trsase/Diguanyl_cyclase"/>
</dbReference>
<dbReference type="InterPro" id="IPR043502">
    <property type="entry name" value="DNA/RNA_pol_sf"/>
</dbReference>
<evidence type="ECO:0000256" key="2">
    <source>
        <dbReference type="ARBA" id="ARBA00022763"/>
    </source>
</evidence>
<dbReference type="Gene3D" id="3.40.1170.60">
    <property type="match status" value="1"/>
</dbReference>
<feature type="non-terminal residue" evidence="4">
    <location>
        <position position="262"/>
    </location>
</feature>
<evidence type="ECO:0000256" key="1">
    <source>
        <dbReference type="ARBA" id="ARBA00010945"/>
    </source>
</evidence>
<evidence type="ECO:0000313" key="5">
    <source>
        <dbReference type="Proteomes" id="UP000262371"/>
    </source>
</evidence>
<dbReference type="SUPFAM" id="SSF56672">
    <property type="entry name" value="DNA/RNA polymerases"/>
    <property type="match status" value="1"/>
</dbReference>
<dbReference type="PANTHER" id="PTHR35369:SF2">
    <property type="entry name" value="BLR3025 PROTEIN"/>
    <property type="match status" value="1"/>
</dbReference>